<evidence type="ECO:0000256" key="6">
    <source>
        <dbReference type="ARBA" id="ARBA00022842"/>
    </source>
</evidence>
<dbReference type="AlphaFoldDB" id="A0A6P4JFU2"/>
<dbReference type="PANTHER" id="PTHR12318">
    <property type="entry name" value="TESTOSTERONE-REGULATED PROTEIN RP2"/>
    <property type="match status" value="1"/>
</dbReference>
<dbReference type="OrthoDB" id="1695362at2759"/>
<dbReference type="PROSITE" id="PS51462">
    <property type="entry name" value="NUDIX"/>
    <property type="match status" value="1"/>
</dbReference>
<proteinExistence type="inferred from homology"/>
<gene>
    <name evidence="10" type="primary">LOC108082686</name>
</gene>
<dbReference type="PANTHER" id="PTHR12318:SF0">
    <property type="entry name" value="ACYL-COENZYME A DIPHOSPHATASE NUDT19"/>
    <property type="match status" value="1"/>
</dbReference>
<keyword evidence="9" id="KW-1185">Reference proteome</keyword>
<dbReference type="RefSeq" id="XP_017033679.1">
    <property type="nucleotide sequence ID" value="XM_017178190.3"/>
</dbReference>
<sequence length="368" mass="42186">MPPNRNRYRSQLPKRAMSKQVLPKIRLSSSLILLARNQDVKPKSFDYNALLLTRTPKSSFMPESSVFPGGVCDGTDSSSSWLEHFKRSQISSAKLQELSQVKGPRPEIFKAKADNEGMDPSLSLRLTAIRETFEELGILLCRDSKSLTSTSGFGQFHEQFDRAHWQHVVHNDASKFLTLCQELEVLPDVWSLHDWSVWRTPSTFKKRFETAFFVAALEQEPSVHIEPNEVKDCAWRSPLDYLQACLRKELWLPPPQFYELSRCLNFPSLDDLRQFAENRSEKGIDLIHPVMYKCKNGVVHLLPGDDAYPSDPDASNDKIETGLSVEDFRSKANGKLHRSEHWNQHQSQLLINFDRSDGQVHPLDPKKL</sequence>
<dbReference type="GO" id="GO:0046872">
    <property type="term" value="F:metal ion binding"/>
    <property type="evidence" value="ECO:0007669"/>
    <property type="project" value="UniProtKB-KW"/>
</dbReference>
<evidence type="ECO:0000256" key="7">
    <source>
        <dbReference type="ARBA" id="ARBA00023211"/>
    </source>
</evidence>
<dbReference type="GeneID" id="108082686"/>
<reference evidence="9" key="1">
    <citation type="submission" date="2025-05" db="UniProtKB">
        <authorList>
            <consortium name="RefSeq"/>
        </authorList>
    </citation>
    <scope>NUCLEOTIDE SEQUENCE [LARGE SCALE GENOMIC DNA]</scope>
    <source>
        <strain evidence="9">14028-0561.14</strain>
    </source>
</reference>
<dbReference type="Gene3D" id="3.90.79.10">
    <property type="entry name" value="Nucleoside Triphosphate Pyrophosphohydrolase"/>
    <property type="match status" value="1"/>
</dbReference>
<protein>
    <submittedName>
        <fullName evidence="10">Acyl-coenzyme A diphosphatase NUDT19</fullName>
    </submittedName>
</protein>
<dbReference type="CDD" id="cd18870">
    <property type="entry name" value="NUDIX_AcylCoAdiphos_Nudt19"/>
    <property type="match status" value="1"/>
</dbReference>
<evidence type="ECO:0000256" key="3">
    <source>
        <dbReference type="ARBA" id="ARBA00005582"/>
    </source>
</evidence>
<organism evidence="9 10">
    <name type="scientific">Drosophila kikkawai</name>
    <name type="common">Fruit fly</name>
    <dbReference type="NCBI Taxonomy" id="30033"/>
    <lineage>
        <taxon>Eukaryota</taxon>
        <taxon>Metazoa</taxon>
        <taxon>Ecdysozoa</taxon>
        <taxon>Arthropoda</taxon>
        <taxon>Hexapoda</taxon>
        <taxon>Insecta</taxon>
        <taxon>Pterygota</taxon>
        <taxon>Neoptera</taxon>
        <taxon>Endopterygota</taxon>
        <taxon>Diptera</taxon>
        <taxon>Brachycera</taxon>
        <taxon>Muscomorpha</taxon>
        <taxon>Ephydroidea</taxon>
        <taxon>Drosophilidae</taxon>
        <taxon>Drosophila</taxon>
        <taxon>Sophophora</taxon>
    </lineage>
</organism>
<dbReference type="SUPFAM" id="SSF55811">
    <property type="entry name" value="Nudix"/>
    <property type="match status" value="1"/>
</dbReference>
<dbReference type="Proteomes" id="UP001652661">
    <property type="component" value="Chromosome 2L"/>
</dbReference>
<evidence type="ECO:0000256" key="5">
    <source>
        <dbReference type="ARBA" id="ARBA00022801"/>
    </source>
</evidence>
<keyword evidence="5" id="KW-0378">Hydrolase</keyword>
<reference evidence="10" key="2">
    <citation type="submission" date="2025-08" db="UniProtKB">
        <authorList>
            <consortium name="RefSeq"/>
        </authorList>
    </citation>
    <scope>IDENTIFICATION</scope>
    <source>
        <strain evidence="10">14028-0561.14</strain>
        <tissue evidence="10">Whole fly</tissue>
    </source>
</reference>
<dbReference type="InterPro" id="IPR015797">
    <property type="entry name" value="NUDIX_hydrolase-like_dom_sf"/>
</dbReference>
<evidence type="ECO:0000313" key="10">
    <source>
        <dbReference type="RefSeq" id="XP_017033679.1"/>
    </source>
</evidence>
<dbReference type="GO" id="GO:0016818">
    <property type="term" value="F:hydrolase activity, acting on acid anhydrides, in phosphorus-containing anhydrides"/>
    <property type="evidence" value="ECO:0007669"/>
    <property type="project" value="InterPro"/>
</dbReference>
<comment type="cofactor">
    <cofactor evidence="2">
        <name>Mg(2+)</name>
        <dbReference type="ChEBI" id="CHEBI:18420"/>
    </cofactor>
</comment>
<evidence type="ECO:0000259" key="8">
    <source>
        <dbReference type="PROSITE" id="PS51462"/>
    </source>
</evidence>
<dbReference type="GO" id="GO:0005739">
    <property type="term" value="C:mitochondrion"/>
    <property type="evidence" value="ECO:0007669"/>
    <property type="project" value="TreeGrafter"/>
</dbReference>
<evidence type="ECO:0000313" key="9">
    <source>
        <dbReference type="Proteomes" id="UP001652661"/>
    </source>
</evidence>
<dbReference type="InterPro" id="IPR039121">
    <property type="entry name" value="NUDT19"/>
</dbReference>
<comment type="similarity">
    <text evidence="3">Belongs to the Nudix hydrolase family.</text>
</comment>
<dbReference type="InterPro" id="IPR000086">
    <property type="entry name" value="NUDIX_hydrolase_dom"/>
</dbReference>
<comment type="cofactor">
    <cofactor evidence="1">
        <name>Mn(2+)</name>
        <dbReference type="ChEBI" id="CHEBI:29035"/>
    </cofactor>
</comment>
<name>A0A6P4JFU2_DROKI</name>
<keyword evidence="7" id="KW-0464">Manganese</keyword>
<accession>A0A6P4JFU2</accession>
<feature type="domain" description="Nudix hydrolase" evidence="8">
    <location>
        <begin position="24"/>
        <end position="258"/>
    </location>
</feature>
<keyword evidence="4" id="KW-0479">Metal-binding</keyword>
<evidence type="ECO:0000256" key="4">
    <source>
        <dbReference type="ARBA" id="ARBA00022723"/>
    </source>
</evidence>
<dbReference type="CDD" id="cd02883">
    <property type="entry name" value="NUDIX_Hydrolase"/>
    <property type="match status" value="1"/>
</dbReference>
<evidence type="ECO:0000256" key="1">
    <source>
        <dbReference type="ARBA" id="ARBA00001936"/>
    </source>
</evidence>
<evidence type="ECO:0000256" key="2">
    <source>
        <dbReference type="ARBA" id="ARBA00001946"/>
    </source>
</evidence>
<keyword evidence="6" id="KW-0460">Magnesium</keyword>